<gene>
    <name evidence="2" type="ORF">VCS650_LOCUS33230</name>
</gene>
<feature type="compositionally biased region" description="Polar residues" evidence="1">
    <location>
        <begin position="666"/>
        <end position="678"/>
    </location>
</feature>
<dbReference type="InterPro" id="IPR036116">
    <property type="entry name" value="FN3_sf"/>
</dbReference>
<feature type="compositionally biased region" description="Polar residues" evidence="1">
    <location>
        <begin position="705"/>
        <end position="722"/>
    </location>
</feature>
<evidence type="ECO:0008006" key="4">
    <source>
        <dbReference type="Google" id="ProtNLM"/>
    </source>
</evidence>
<protein>
    <recommendedName>
        <fullName evidence="4">Cysteine dioxygenase</fullName>
    </recommendedName>
</protein>
<dbReference type="Gene3D" id="2.60.120.10">
    <property type="entry name" value="Jelly Rolls"/>
    <property type="match status" value="1"/>
</dbReference>
<feature type="region of interest" description="Disordered" evidence="1">
    <location>
        <begin position="198"/>
        <end position="225"/>
    </location>
</feature>
<proteinExistence type="predicted"/>
<evidence type="ECO:0000313" key="2">
    <source>
        <dbReference type="EMBL" id="CAF1341104.1"/>
    </source>
</evidence>
<feature type="region of interest" description="Disordered" evidence="1">
    <location>
        <begin position="640"/>
        <end position="728"/>
    </location>
</feature>
<dbReference type="SUPFAM" id="SSF51182">
    <property type="entry name" value="RmlC-like cupins"/>
    <property type="match status" value="1"/>
</dbReference>
<sequence>MWLVFDKEILHDEDRLEDYDIQADSTLELVNRPERSRSFGGQIGLKFVDVSNDHALKRIGWSTTAPRWRRTRHGLCLEGLCENEKCEAYNSTVIMPVGYKKIDMLDDSLEKITKCPVCKEYVTPITCAFNNCWWKYDGVQICKKGPSKQCSGNWRQADDAYHRFKEYQDETVSWKKLTLEAARTRPAEILNIQPTDARTTQTTVRSPAVAVATTPPKNDCSSSGNGETAIERFAQPDKRWCPWKSDSCSISLKIKGQGTVEIMQRRSVPFELQLSNKEDACDRNAYSIILSVNQNEVKLSTSNGQSYTSVNNIYTLQPEGQYWHRYWISLFSSTRNVKYGIGEVRPFFSVFNIELPENELQLIKEIHYLHFKVNNNNQMLKELNNLKEDFRISIGTDPVLHEPALFVIPQEKYTLKDATCHTAISEMKLERPLRDLYYSVINLELNTDDFPDLTDVIERSIKNPEGWCYKKLKEKAERFGTPNPKATYLRLTAGERKGNAPGHNYVIEVWPPGHYSPIHNHSNAYAIIRVLSGEILVKLYPALTLNVNQYKPIEQICHEGRVTWMSPNLNQTHQLKHLDLIGKPCITIQCYMYAKDDRAHYEYFDYLSNDENSIETTFTVPSLLDGHEYDFRVMAINENGTSEPLRSTAPTTAKLPFKPPGAPGQPDTTGMTNNTVTLNWDKPTSDTMPINTFYTENEAGKGTPSDATTSTKVKDPNASTNAPEFVKK</sequence>
<feature type="compositionally biased region" description="Polar residues" evidence="1">
    <location>
        <begin position="640"/>
        <end position="651"/>
    </location>
</feature>
<dbReference type="PANTHER" id="PTHR14131">
    <property type="entry name" value="ANOSMIN"/>
    <property type="match status" value="1"/>
</dbReference>
<dbReference type="InterPro" id="IPR042447">
    <property type="entry name" value="Anosmin-1"/>
</dbReference>
<evidence type="ECO:0000313" key="3">
    <source>
        <dbReference type="Proteomes" id="UP000663891"/>
    </source>
</evidence>
<dbReference type="OrthoDB" id="5946895at2759"/>
<dbReference type="SUPFAM" id="SSF49265">
    <property type="entry name" value="Fibronectin type III"/>
    <property type="match status" value="1"/>
</dbReference>
<dbReference type="InterPro" id="IPR003961">
    <property type="entry name" value="FN3_dom"/>
</dbReference>
<reference evidence="2" key="1">
    <citation type="submission" date="2021-02" db="EMBL/GenBank/DDBJ databases">
        <authorList>
            <person name="Nowell W R."/>
        </authorList>
    </citation>
    <scope>NUCLEOTIDE SEQUENCE</scope>
</reference>
<dbReference type="AlphaFoldDB" id="A0A815GKM4"/>
<dbReference type="CDD" id="cd17039">
    <property type="entry name" value="Ubl_ubiquitin_like"/>
    <property type="match status" value="1"/>
</dbReference>
<organism evidence="2 3">
    <name type="scientific">Adineta steineri</name>
    <dbReference type="NCBI Taxonomy" id="433720"/>
    <lineage>
        <taxon>Eukaryota</taxon>
        <taxon>Metazoa</taxon>
        <taxon>Spiralia</taxon>
        <taxon>Gnathifera</taxon>
        <taxon>Rotifera</taxon>
        <taxon>Eurotatoria</taxon>
        <taxon>Bdelloidea</taxon>
        <taxon>Adinetida</taxon>
        <taxon>Adinetidae</taxon>
        <taxon>Adineta</taxon>
    </lineage>
</organism>
<name>A0A815GKM4_9BILA</name>
<accession>A0A815GKM4</accession>
<dbReference type="InterPro" id="IPR011051">
    <property type="entry name" value="RmlC_Cupin_sf"/>
</dbReference>
<dbReference type="InterPro" id="IPR014710">
    <property type="entry name" value="RmlC-like_jellyroll"/>
</dbReference>
<dbReference type="Proteomes" id="UP000663891">
    <property type="component" value="Unassembled WGS sequence"/>
</dbReference>
<feature type="compositionally biased region" description="Polar residues" evidence="1">
    <location>
        <begin position="685"/>
        <end position="695"/>
    </location>
</feature>
<dbReference type="CDD" id="cd00063">
    <property type="entry name" value="FN3"/>
    <property type="match status" value="2"/>
</dbReference>
<dbReference type="EMBL" id="CAJNON010000636">
    <property type="protein sequence ID" value="CAF1341104.1"/>
    <property type="molecule type" value="Genomic_DNA"/>
</dbReference>
<evidence type="ECO:0000256" key="1">
    <source>
        <dbReference type="SAM" id="MobiDB-lite"/>
    </source>
</evidence>
<feature type="compositionally biased region" description="Polar residues" evidence="1">
    <location>
        <begin position="215"/>
        <end position="225"/>
    </location>
</feature>
<comment type="caution">
    <text evidence="2">The sequence shown here is derived from an EMBL/GenBank/DDBJ whole genome shotgun (WGS) entry which is preliminary data.</text>
</comment>